<feature type="compositionally biased region" description="Low complexity" evidence="1">
    <location>
        <begin position="158"/>
        <end position="171"/>
    </location>
</feature>
<evidence type="ECO:0000256" key="1">
    <source>
        <dbReference type="SAM" id="MobiDB-lite"/>
    </source>
</evidence>
<gene>
    <name evidence="2" type="ORF">E6C76_04150</name>
</gene>
<sequence length="364" mass="37958">MPSIFVKDDLRASVEAATGGKVTVLYTASGQPSYMNVIPKFNLEDIDAGLGSGVHPAFIVGGVEKSELFIGTYQGINKNGEFLSLPGVDPTVSQNFDYFANLARANGPGWHAISSIEFTALALWCWKNGYMPRGNSNYGRSSDATWETGRRVDGGTPGDTSTGGRTLTGSGPVSWRHDNSVGGIADLCGNIWEWSPGLRVVAGEIQVIANNDAALNATDLGATSSAWKAIDGDTGLLINPTFTGTIAGGDYVPTTPKSVRYNTSGTANYTLVRASGQSFEGMTNPGATPVSAAALTVLKKYGLYPVANTGLGGDGFYLNVEGERLAIRGGNWGRAAISGVFALHLASARSSADTSIGSRPAFVL</sequence>
<dbReference type="SUPFAM" id="SSF56436">
    <property type="entry name" value="C-type lectin-like"/>
    <property type="match status" value="1"/>
</dbReference>
<evidence type="ECO:0008006" key="4">
    <source>
        <dbReference type="Google" id="ProtNLM"/>
    </source>
</evidence>
<protein>
    <recommendedName>
        <fullName evidence="4">Sulfatase-modifying factor enzyme domain-containing protein</fullName>
    </recommendedName>
</protein>
<name>A0A4S4B2V9_9RHOO</name>
<proteinExistence type="predicted"/>
<dbReference type="InterPro" id="IPR016187">
    <property type="entry name" value="CTDL_fold"/>
</dbReference>
<accession>A0A4S4B2V9</accession>
<reference evidence="2 3" key="1">
    <citation type="submission" date="2019-04" db="EMBL/GenBank/DDBJ databases">
        <title>Azoarcus nasutitermitis sp. nov. isolated from termite nest.</title>
        <authorList>
            <person name="Lin S.-Y."/>
            <person name="Hameed A."/>
            <person name="Hsu Y.-H."/>
            <person name="Young C.-C."/>
        </authorList>
    </citation>
    <scope>NUCLEOTIDE SEQUENCE [LARGE SCALE GENOMIC DNA]</scope>
    <source>
        <strain evidence="2 3">CC-YHH838</strain>
    </source>
</reference>
<dbReference type="OrthoDB" id="9768004at2"/>
<feature type="region of interest" description="Disordered" evidence="1">
    <location>
        <begin position="137"/>
        <end position="172"/>
    </location>
</feature>
<keyword evidence="3" id="KW-1185">Reference proteome</keyword>
<evidence type="ECO:0000313" key="3">
    <source>
        <dbReference type="Proteomes" id="UP000308430"/>
    </source>
</evidence>
<evidence type="ECO:0000313" key="2">
    <source>
        <dbReference type="EMBL" id="THF66060.1"/>
    </source>
</evidence>
<dbReference type="AlphaFoldDB" id="A0A4S4B2V9"/>
<dbReference type="RefSeq" id="WP_136347009.1">
    <property type="nucleotide sequence ID" value="NZ_SSOC01000002.1"/>
</dbReference>
<organism evidence="2 3">
    <name type="scientific">Pseudothauera nasutitermitis</name>
    <dbReference type="NCBI Taxonomy" id="2565930"/>
    <lineage>
        <taxon>Bacteria</taxon>
        <taxon>Pseudomonadati</taxon>
        <taxon>Pseudomonadota</taxon>
        <taxon>Betaproteobacteria</taxon>
        <taxon>Rhodocyclales</taxon>
        <taxon>Zoogloeaceae</taxon>
        <taxon>Pseudothauera</taxon>
    </lineage>
</organism>
<dbReference type="EMBL" id="SSOC01000002">
    <property type="protein sequence ID" value="THF66060.1"/>
    <property type="molecule type" value="Genomic_DNA"/>
</dbReference>
<comment type="caution">
    <text evidence="2">The sequence shown here is derived from an EMBL/GenBank/DDBJ whole genome shotgun (WGS) entry which is preliminary data.</text>
</comment>
<dbReference type="Proteomes" id="UP000308430">
    <property type="component" value="Unassembled WGS sequence"/>
</dbReference>